<evidence type="ECO:0000256" key="2">
    <source>
        <dbReference type="ARBA" id="ARBA00008276"/>
    </source>
</evidence>
<keyword evidence="8" id="KW-0460">Magnesium</keyword>
<dbReference type="GO" id="GO:0005524">
    <property type="term" value="F:ATP binding"/>
    <property type="evidence" value="ECO:0007669"/>
    <property type="project" value="UniProtKB-KW"/>
</dbReference>
<evidence type="ECO:0000256" key="11">
    <source>
        <dbReference type="PIRNR" id="PIRNR001563"/>
    </source>
</evidence>
<dbReference type="PROSITE" id="PS01012">
    <property type="entry name" value="FOLYLPOLYGLU_SYNT_2"/>
    <property type="match status" value="1"/>
</dbReference>
<evidence type="ECO:0000256" key="1">
    <source>
        <dbReference type="ARBA" id="ARBA00001946"/>
    </source>
</evidence>
<keyword evidence="4 11" id="KW-0436">Ligase</keyword>
<evidence type="ECO:0000259" key="12">
    <source>
        <dbReference type="Pfam" id="PF02875"/>
    </source>
</evidence>
<organism evidence="14 15">
    <name type="scientific">Evansella caseinilytica</name>
    <dbReference type="NCBI Taxonomy" id="1503961"/>
    <lineage>
        <taxon>Bacteria</taxon>
        <taxon>Bacillati</taxon>
        <taxon>Bacillota</taxon>
        <taxon>Bacilli</taxon>
        <taxon>Bacillales</taxon>
        <taxon>Bacillaceae</taxon>
        <taxon>Evansella</taxon>
    </lineage>
</organism>
<gene>
    <name evidence="14" type="ORF">SAMN05421736_105202</name>
</gene>
<protein>
    <recommendedName>
        <fullName evidence="3">tetrahydrofolate synthase</fullName>
        <ecNumber evidence="3">6.3.2.17</ecNumber>
    </recommendedName>
    <alternativeName>
        <fullName evidence="9">Tetrahydrofolylpolyglutamate synthase</fullName>
    </alternativeName>
</protein>
<dbReference type="STRING" id="1503961.SAMN05421736_105202"/>
<dbReference type="EMBL" id="FNPI01000005">
    <property type="protein sequence ID" value="SDZ04454.1"/>
    <property type="molecule type" value="Genomic_DNA"/>
</dbReference>
<dbReference type="EC" id="6.3.2.17" evidence="3"/>
<dbReference type="PANTHER" id="PTHR11136">
    <property type="entry name" value="FOLYLPOLYGLUTAMATE SYNTHASE-RELATED"/>
    <property type="match status" value="1"/>
</dbReference>
<dbReference type="NCBIfam" id="TIGR01499">
    <property type="entry name" value="folC"/>
    <property type="match status" value="1"/>
</dbReference>
<dbReference type="Gene3D" id="3.40.1190.10">
    <property type="entry name" value="Mur-like, catalytic domain"/>
    <property type="match status" value="1"/>
</dbReference>
<dbReference type="Gene3D" id="3.90.190.20">
    <property type="entry name" value="Mur ligase, C-terminal domain"/>
    <property type="match status" value="1"/>
</dbReference>
<evidence type="ECO:0000256" key="5">
    <source>
        <dbReference type="ARBA" id="ARBA00022723"/>
    </source>
</evidence>
<evidence type="ECO:0000256" key="4">
    <source>
        <dbReference type="ARBA" id="ARBA00022598"/>
    </source>
</evidence>
<dbReference type="GO" id="GO:0005737">
    <property type="term" value="C:cytoplasm"/>
    <property type="evidence" value="ECO:0007669"/>
    <property type="project" value="TreeGrafter"/>
</dbReference>
<comment type="similarity">
    <text evidence="2 11">Belongs to the folylpolyglutamate synthase family.</text>
</comment>
<comment type="cofactor">
    <cofactor evidence="1">
        <name>Mg(2+)</name>
        <dbReference type="ChEBI" id="CHEBI:18420"/>
    </cofactor>
</comment>
<dbReference type="InterPro" id="IPR013221">
    <property type="entry name" value="Mur_ligase_cen"/>
</dbReference>
<keyword evidence="5" id="KW-0479">Metal-binding</keyword>
<dbReference type="InterPro" id="IPR036565">
    <property type="entry name" value="Mur-like_cat_sf"/>
</dbReference>
<dbReference type="SUPFAM" id="SSF53623">
    <property type="entry name" value="MurD-like peptide ligases, catalytic domain"/>
    <property type="match status" value="1"/>
</dbReference>
<reference evidence="15" key="1">
    <citation type="submission" date="2016-10" db="EMBL/GenBank/DDBJ databases">
        <authorList>
            <person name="Varghese N."/>
            <person name="Submissions S."/>
        </authorList>
    </citation>
    <scope>NUCLEOTIDE SEQUENCE [LARGE SCALE GENOMIC DNA]</scope>
    <source>
        <strain evidence="15">SP</strain>
    </source>
</reference>
<evidence type="ECO:0000259" key="13">
    <source>
        <dbReference type="Pfam" id="PF08245"/>
    </source>
</evidence>
<sequence length="425" mass="46390">MMTYDEACRLLVRMKHHQNYNGLGRINALLGKLHHPERKLRVIHIAGTNGKGSTLTYLQAIFMKAGLRVGTFTSPSIVTCADQIQINGTAIAEEAFAGIVSGLLPHVEELEAEGFGSPVEFEMMTAIAFHYFGTAGNIDLALIETGLGGRLDPTNIVQPLLAIITNVGRDHMEFLGGTLPAIAAEKAGIIKQGAPVISGCAQPEVIRILRSKAEDADAAFYQLGEHFHIETSGKTFTFSTGKITFSGLQTGMRGRHQHQNGALAVMAAVHLRETGSVMITDKQLKNGLQAGKLPNRIEIVADNPTIIFDGGHNPEGMTALANTLATEFPEKRVAVIFCAMKNKDVPSMVRTIGQQADRLLLTHFSHELAMNPHEVYSLYPEAHVIVEEDWKTAFSKAKNEQSSDDVLVVTGSLYFLKEVRRELRI</sequence>
<evidence type="ECO:0000313" key="15">
    <source>
        <dbReference type="Proteomes" id="UP000198935"/>
    </source>
</evidence>
<dbReference type="InterPro" id="IPR018109">
    <property type="entry name" value="Folylpolyglutamate_synth_CS"/>
</dbReference>
<proteinExistence type="inferred from homology"/>
<evidence type="ECO:0000313" key="14">
    <source>
        <dbReference type="EMBL" id="SDZ04454.1"/>
    </source>
</evidence>
<comment type="catalytic activity">
    <reaction evidence="10">
        <text>(6S)-5,6,7,8-tetrahydrofolyl-(gamma-L-Glu)(n) + L-glutamate + ATP = (6S)-5,6,7,8-tetrahydrofolyl-(gamma-L-Glu)(n+1) + ADP + phosphate + H(+)</text>
        <dbReference type="Rhea" id="RHEA:10580"/>
        <dbReference type="Rhea" id="RHEA-COMP:14738"/>
        <dbReference type="Rhea" id="RHEA-COMP:14740"/>
        <dbReference type="ChEBI" id="CHEBI:15378"/>
        <dbReference type="ChEBI" id="CHEBI:29985"/>
        <dbReference type="ChEBI" id="CHEBI:30616"/>
        <dbReference type="ChEBI" id="CHEBI:43474"/>
        <dbReference type="ChEBI" id="CHEBI:141005"/>
        <dbReference type="ChEBI" id="CHEBI:456216"/>
        <dbReference type="EC" id="6.3.2.17"/>
    </reaction>
</comment>
<evidence type="ECO:0000256" key="6">
    <source>
        <dbReference type="ARBA" id="ARBA00022741"/>
    </source>
</evidence>
<dbReference type="FunFam" id="3.40.1190.10:FF:000011">
    <property type="entry name" value="Folylpolyglutamate synthase/dihydrofolate synthase"/>
    <property type="match status" value="1"/>
</dbReference>
<dbReference type="PIRSF" id="PIRSF001563">
    <property type="entry name" value="Folylpolyglu_synth"/>
    <property type="match status" value="1"/>
</dbReference>
<dbReference type="Pfam" id="PF02875">
    <property type="entry name" value="Mur_ligase_C"/>
    <property type="match status" value="1"/>
</dbReference>
<dbReference type="AlphaFoldDB" id="A0A1H3PT53"/>
<evidence type="ECO:0000256" key="3">
    <source>
        <dbReference type="ARBA" id="ARBA00013025"/>
    </source>
</evidence>
<dbReference type="Pfam" id="PF08245">
    <property type="entry name" value="Mur_ligase_M"/>
    <property type="match status" value="1"/>
</dbReference>
<accession>A0A1H3PT53</accession>
<evidence type="ECO:0000256" key="9">
    <source>
        <dbReference type="ARBA" id="ARBA00030592"/>
    </source>
</evidence>
<keyword evidence="15" id="KW-1185">Reference proteome</keyword>
<evidence type="ECO:0000256" key="7">
    <source>
        <dbReference type="ARBA" id="ARBA00022840"/>
    </source>
</evidence>
<dbReference type="PANTHER" id="PTHR11136:SF0">
    <property type="entry name" value="DIHYDROFOLATE SYNTHETASE-RELATED"/>
    <property type="match status" value="1"/>
</dbReference>
<dbReference type="GO" id="GO:0046872">
    <property type="term" value="F:metal ion binding"/>
    <property type="evidence" value="ECO:0007669"/>
    <property type="project" value="UniProtKB-KW"/>
</dbReference>
<keyword evidence="7 11" id="KW-0067">ATP-binding</keyword>
<feature type="domain" description="Mur ligase C-terminal" evidence="12">
    <location>
        <begin position="296"/>
        <end position="412"/>
    </location>
</feature>
<dbReference type="GO" id="GO:0008841">
    <property type="term" value="F:dihydrofolate synthase activity"/>
    <property type="evidence" value="ECO:0007669"/>
    <property type="project" value="TreeGrafter"/>
</dbReference>
<dbReference type="Proteomes" id="UP000198935">
    <property type="component" value="Unassembled WGS sequence"/>
</dbReference>
<dbReference type="InterPro" id="IPR036615">
    <property type="entry name" value="Mur_ligase_C_dom_sf"/>
</dbReference>
<evidence type="ECO:0000256" key="8">
    <source>
        <dbReference type="ARBA" id="ARBA00022842"/>
    </source>
</evidence>
<feature type="domain" description="Mur ligase central" evidence="13">
    <location>
        <begin position="139"/>
        <end position="267"/>
    </location>
</feature>
<name>A0A1H3PT53_9BACI</name>
<dbReference type="InterPro" id="IPR004101">
    <property type="entry name" value="Mur_ligase_C"/>
</dbReference>
<evidence type="ECO:0000256" key="10">
    <source>
        <dbReference type="ARBA" id="ARBA00047493"/>
    </source>
</evidence>
<keyword evidence="6 11" id="KW-0547">Nucleotide-binding</keyword>
<dbReference type="SUPFAM" id="SSF53244">
    <property type="entry name" value="MurD-like peptide ligases, peptide-binding domain"/>
    <property type="match status" value="1"/>
</dbReference>
<dbReference type="InterPro" id="IPR001645">
    <property type="entry name" value="Folylpolyglutamate_synth"/>
</dbReference>
<dbReference type="GO" id="GO:0004326">
    <property type="term" value="F:tetrahydrofolylpolyglutamate synthase activity"/>
    <property type="evidence" value="ECO:0007669"/>
    <property type="project" value="UniProtKB-EC"/>
</dbReference>